<keyword evidence="3" id="KW-1185">Reference proteome</keyword>
<dbReference type="Pfam" id="PF02338">
    <property type="entry name" value="OTU"/>
    <property type="match status" value="1"/>
</dbReference>
<dbReference type="PANTHER" id="PTHR12419:SF7">
    <property type="entry name" value="OTU DOMAIN-CONTAINING PROTEIN 3"/>
    <property type="match status" value="1"/>
</dbReference>
<reference evidence="2 3" key="1">
    <citation type="journal article" date="2017" name="Curr. Biol.">
        <title>The Evolution of Venom by Co-option of Single-Copy Genes.</title>
        <authorList>
            <person name="Martinson E.O."/>
            <person name="Mrinalini"/>
            <person name="Kelkar Y.D."/>
            <person name="Chang C.H."/>
            <person name="Werren J.H."/>
        </authorList>
    </citation>
    <scope>NUCLEOTIDE SEQUENCE [LARGE SCALE GENOMIC DNA]</scope>
    <source>
        <strain evidence="2 3">Alberta</strain>
        <tissue evidence="2">Whole body</tissue>
    </source>
</reference>
<dbReference type="PANTHER" id="PTHR12419">
    <property type="entry name" value="OTU DOMAIN CONTAINING PROTEIN"/>
    <property type="match status" value="1"/>
</dbReference>
<dbReference type="Proteomes" id="UP000215335">
    <property type="component" value="Unassembled WGS sequence"/>
</dbReference>
<evidence type="ECO:0000313" key="3">
    <source>
        <dbReference type="Proteomes" id="UP000215335"/>
    </source>
</evidence>
<protein>
    <recommendedName>
        <fullName evidence="1">OTU domain-containing protein</fullName>
    </recommendedName>
</protein>
<feature type="non-terminal residue" evidence="2">
    <location>
        <position position="1"/>
    </location>
</feature>
<dbReference type="GO" id="GO:0016579">
    <property type="term" value="P:protein deubiquitination"/>
    <property type="evidence" value="ECO:0007669"/>
    <property type="project" value="TreeGrafter"/>
</dbReference>
<evidence type="ECO:0000313" key="2">
    <source>
        <dbReference type="EMBL" id="OXU19584.1"/>
    </source>
</evidence>
<dbReference type="PROSITE" id="PS50802">
    <property type="entry name" value="OTU"/>
    <property type="match status" value="1"/>
</dbReference>
<gene>
    <name evidence="2" type="ORF">TSAR_013436</name>
</gene>
<name>A0A232EMJ9_9HYME</name>
<dbReference type="InterPro" id="IPR038765">
    <property type="entry name" value="Papain-like_cys_pep_sf"/>
</dbReference>
<dbReference type="GO" id="GO:0004843">
    <property type="term" value="F:cysteine-type deubiquitinase activity"/>
    <property type="evidence" value="ECO:0007669"/>
    <property type="project" value="TreeGrafter"/>
</dbReference>
<dbReference type="AlphaFoldDB" id="A0A232EMJ9"/>
<proteinExistence type="predicted"/>
<dbReference type="EMBL" id="NNAY01003343">
    <property type="protein sequence ID" value="OXU19584.1"/>
    <property type="molecule type" value="Genomic_DNA"/>
</dbReference>
<organism evidence="2 3">
    <name type="scientific">Trichomalopsis sarcophagae</name>
    <dbReference type="NCBI Taxonomy" id="543379"/>
    <lineage>
        <taxon>Eukaryota</taxon>
        <taxon>Metazoa</taxon>
        <taxon>Ecdysozoa</taxon>
        <taxon>Arthropoda</taxon>
        <taxon>Hexapoda</taxon>
        <taxon>Insecta</taxon>
        <taxon>Pterygota</taxon>
        <taxon>Neoptera</taxon>
        <taxon>Endopterygota</taxon>
        <taxon>Hymenoptera</taxon>
        <taxon>Apocrita</taxon>
        <taxon>Proctotrupomorpha</taxon>
        <taxon>Chalcidoidea</taxon>
        <taxon>Pteromalidae</taxon>
        <taxon>Pteromalinae</taxon>
        <taxon>Trichomalopsis</taxon>
    </lineage>
</organism>
<accession>A0A232EMJ9</accession>
<feature type="domain" description="OTU" evidence="1">
    <location>
        <begin position="12"/>
        <end position="126"/>
    </location>
</feature>
<comment type="caution">
    <text evidence="2">The sequence shown here is derived from an EMBL/GenBank/DDBJ whole genome shotgun (WGS) entry which is preliminary data.</text>
</comment>
<sequence length="245" mass="29123">INRISNKMSECRIEKKILGDGNCLFHCFSYFLFNTEENHIKIIAEIVNHVYENWEYFEPFIVGDESLQITDRRTFEMHMSMNSTYGSGAEIIAFVRLYCVRISISSTNFINTATHKKNSYKSYYHTNRDTLKLKKVEIDNSNTDYRKKKKEGDLIKNMNKKRQKDAVNNMSEVRLQKKRSKDIVENMTDNRSAKKRCKDVVQIMTDDRLKKCKDIVENMTEVRLEKNRCKDIRENMTEIRLEKKV</sequence>
<evidence type="ECO:0000259" key="1">
    <source>
        <dbReference type="PROSITE" id="PS50802"/>
    </source>
</evidence>
<dbReference type="InterPro" id="IPR003323">
    <property type="entry name" value="OTU_dom"/>
</dbReference>
<dbReference type="Gene3D" id="3.90.70.80">
    <property type="match status" value="1"/>
</dbReference>
<dbReference type="InterPro" id="IPR050704">
    <property type="entry name" value="Peptidase_C85-like"/>
</dbReference>
<dbReference type="SUPFAM" id="SSF54001">
    <property type="entry name" value="Cysteine proteinases"/>
    <property type="match status" value="1"/>
</dbReference>